<keyword evidence="3 6" id="KW-0812">Transmembrane</keyword>
<feature type="transmembrane region" description="Helical" evidence="6">
    <location>
        <begin position="60"/>
        <end position="80"/>
    </location>
</feature>
<evidence type="ECO:0000256" key="4">
    <source>
        <dbReference type="ARBA" id="ARBA00022989"/>
    </source>
</evidence>
<feature type="transmembrane region" description="Helical" evidence="6">
    <location>
        <begin position="6"/>
        <end position="27"/>
    </location>
</feature>
<sequence>MNELLFTDDLIKILLVLVLGTAALIITQRSLLSLFSIYSVQSVLLAMIALLLFSEEGFTSLLLIAALTIVSKVIIIPVFLKRLLAAMPIKRDLEFNYLTPIGSIILSAVLFFIVYQAFVGFSEALDVSRLFILGAVIGVSLTLMGMMVIMSRRKVITKIIGYLSMENGVLLFSLFIAEMPFIIEVLIVVDLLMIIILSAILAFGIDSSVEAFHKRLNQLGLDFEE</sequence>
<dbReference type="EMBL" id="CP146612">
    <property type="protein sequence ID" value="WWX24606.1"/>
    <property type="molecule type" value="Genomic_DNA"/>
</dbReference>
<name>A0ABZ2J1C4_9CHLR</name>
<evidence type="ECO:0000256" key="3">
    <source>
        <dbReference type="ARBA" id="ARBA00022692"/>
    </source>
</evidence>
<evidence type="ECO:0000256" key="6">
    <source>
        <dbReference type="SAM" id="Phobius"/>
    </source>
</evidence>
<evidence type="ECO:0000256" key="5">
    <source>
        <dbReference type="ARBA" id="ARBA00023136"/>
    </source>
</evidence>
<evidence type="ECO:0000256" key="1">
    <source>
        <dbReference type="ARBA" id="ARBA00004651"/>
    </source>
</evidence>
<dbReference type="PANTHER" id="PTHR38601:SF1">
    <property type="entry name" value="HYDROGENASE-4 COMPONENT E"/>
    <property type="match status" value="1"/>
</dbReference>
<organism evidence="7 8">
    <name type="scientific">Candidatus Dehalogenimonas loeffleri</name>
    <dbReference type="NCBI Taxonomy" id="3127115"/>
    <lineage>
        <taxon>Bacteria</taxon>
        <taxon>Bacillati</taxon>
        <taxon>Chloroflexota</taxon>
        <taxon>Dehalococcoidia</taxon>
        <taxon>Dehalococcoidales</taxon>
        <taxon>Dehalococcoidaceae</taxon>
        <taxon>Dehalogenimonas</taxon>
    </lineage>
</organism>
<evidence type="ECO:0000256" key="2">
    <source>
        <dbReference type="ARBA" id="ARBA00022475"/>
    </source>
</evidence>
<feature type="transmembrane region" description="Helical" evidence="6">
    <location>
        <begin position="159"/>
        <end position="176"/>
    </location>
</feature>
<dbReference type="InterPro" id="IPR038730">
    <property type="entry name" value="HyfE-like"/>
</dbReference>
<feature type="transmembrane region" description="Helical" evidence="6">
    <location>
        <begin position="101"/>
        <end position="118"/>
    </location>
</feature>
<protein>
    <submittedName>
        <fullName evidence="7">Hydrogenase subunit</fullName>
    </submittedName>
</protein>
<gene>
    <name evidence="7" type="ORF">V8247_04885</name>
</gene>
<keyword evidence="5 6" id="KW-0472">Membrane</keyword>
<keyword evidence="2" id="KW-1003">Cell membrane</keyword>
<keyword evidence="4 6" id="KW-1133">Transmembrane helix</keyword>
<dbReference type="PANTHER" id="PTHR38601">
    <property type="entry name" value="HYDROGENASE-4 COMPONENT E"/>
    <property type="match status" value="1"/>
</dbReference>
<feature type="transmembrane region" description="Helical" evidence="6">
    <location>
        <begin position="34"/>
        <end position="54"/>
    </location>
</feature>
<accession>A0ABZ2J1C4</accession>
<proteinExistence type="predicted"/>
<keyword evidence="8" id="KW-1185">Reference proteome</keyword>
<reference evidence="7 8" key="1">
    <citation type="submission" date="2024-03" db="EMBL/GenBank/DDBJ databases">
        <title>A Dehalogenimonas Isolated from Estuarine Sediments Dihaloeliminates Chlorinated Alkanes.</title>
        <authorList>
            <person name="Yang Y."/>
            <person name="Wang H."/>
        </authorList>
    </citation>
    <scope>NUCLEOTIDE SEQUENCE [LARGE SCALE GENOMIC DNA]</scope>
    <source>
        <strain evidence="7 8">W</strain>
    </source>
</reference>
<feature type="transmembrane region" description="Helical" evidence="6">
    <location>
        <begin position="182"/>
        <end position="205"/>
    </location>
</feature>
<comment type="subcellular location">
    <subcellularLocation>
        <location evidence="1">Cell membrane</location>
        <topology evidence="1">Multi-pass membrane protein</topology>
    </subcellularLocation>
</comment>
<evidence type="ECO:0000313" key="7">
    <source>
        <dbReference type="EMBL" id="WWX24606.1"/>
    </source>
</evidence>
<dbReference type="Proteomes" id="UP001375370">
    <property type="component" value="Chromosome"/>
</dbReference>
<evidence type="ECO:0000313" key="8">
    <source>
        <dbReference type="Proteomes" id="UP001375370"/>
    </source>
</evidence>
<dbReference type="RefSeq" id="WP_338736717.1">
    <property type="nucleotide sequence ID" value="NZ_CP146612.1"/>
</dbReference>
<feature type="transmembrane region" description="Helical" evidence="6">
    <location>
        <begin position="130"/>
        <end position="150"/>
    </location>
</feature>